<gene>
    <name evidence="3" type="ORF">CCR75_002582</name>
</gene>
<evidence type="ECO:0000313" key="3">
    <source>
        <dbReference type="EMBL" id="TDH69260.1"/>
    </source>
</evidence>
<accession>A0A976FLY9</accession>
<sequence>MSTLTFFLEVILRITPSLAMQTFTINSFRVMRSDVIRVITVHGVMTSDSAQKRSDEKLNNFVVASLVVTLEPVGLINVAPGKPEAFKGAESGDDANSCQSPTMGVKGDLYQSPPIGIGGDSRRISVY</sequence>
<dbReference type="Proteomes" id="UP000294530">
    <property type="component" value="Unassembled WGS sequence"/>
</dbReference>
<keyword evidence="2" id="KW-0732">Signal</keyword>
<keyword evidence="4" id="KW-1185">Reference proteome</keyword>
<reference evidence="3 4" key="1">
    <citation type="journal article" date="2021" name="Genome Biol.">
        <title>AFLAP: assembly-free linkage analysis pipeline using k-mers from genome sequencing data.</title>
        <authorList>
            <person name="Fletcher K."/>
            <person name="Zhang L."/>
            <person name="Gil J."/>
            <person name="Han R."/>
            <person name="Cavanaugh K."/>
            <person name="Michelmore R."/>
        </authorList>
    </citation>
    <scope>NUCLEOTIDE SEQUENCE [LARGE SCALE GENOMIC DNA]</scope>
    <source>
        <strain evidence="3 4">SF5</strain>
    </source>
</reference>
<feature type="chain" id="PRO_5037791630" evidence="2">
    <location>
        <begin position="20"/>
        <end position="127"/>
    </location>
</feature>
<proteinExistence type="predicted"/>
<feature type="region of interest" description="Disordered" evidence="1">
    <location>
        <begin position="86"/>
        <end position="121"/>
    </location>
</feature>
<dbReference type="RefSeq" id="XP_067818759.1">
    <property type="nucleotide sequence ID" value="XM_067960679.1"/>
</dbReference>
<dbReference type="KEGG" id="blac:94346350"/>
<comment type="caution">
    <text evidence="3">The sequence shown here is derived from an EMBL/GenBank/DDBJ whole genome shotgun (WGS) entry which is preliminary data.</text>
</comment>
<dbReference type="GeneID" id="94346350"/>
<organism evidence="3 4">
    <name type="scientific">Bremia lactucae</name>
    <name type="common">Lettuce downy mildew</name>
    <dbReference type="NCBI Taxonomy" id="4779"/>
    <lineage>
        <taxon>Eukaryota</taxon>
        <taxon>Sar</taxon>
        <taxon>Stramenopiles</taxon>
        <taxon>Oomycota</taxon>
        <taxon>Peronosporomycetes</taxon>
        <taxon>Peronosporales</taxon>
        <taxon>Peronosporaceae</taxon>
        <taxon>Bremia</taxon>
    </lineage>
</organism>
<evidence type="ECO:0000256" key="2">
    <source>
        <dbReference type="SAM" id="SignalP"/>
    </source>
</evidence>
<dbReference type="AlphaFoldDB" id="A0A976FLY9"/>
<dbReference type="EMBL" id="SHOA02000002">
    <property type="protein sequence ID" value="TDH69260.1"/>
    <property type="molecule type" value="Genomic_DNA"/>
</dbReference>
<evidence type="ECO:0000313" key="4">
    <source>
        <dbReference type="Proteomes" id="UP000294530"/>
    </source>
</evidence>
<name>A0A976FLY9_BRELC</name>
<evidence type="ECO:0000256" key="1">
    <source>
        <dbReference type="SAM" id="MobiDB-lite"/>
    </source>
</evidence>
<protein>
    <submittedName>
        <fullName evidence="3">Uncharacterized protein</fullName>
    </submittedName>
</protein>
<feature type="signal peptide" evidence="2">
    <location>
        <begin position="1"/>
        <end position="19"/>
    </location>
</feature>